<evidence type="ECO:0000256" key="1">
    <source>
        <dbReference type="SAM" id="SignalP"/>
    </source>
</evidence>
<keyword evidence="3" id="KW-1185">Reference proteome</keyword>
<reference evidence="2 3" key="1">
    <citation type="submission" date="2016-10" db="EMBL/GenBank/DDBJ databases">
        <authorList>
            <person name="de Groot N.N."/>
        </authorList>
    </citation>
    <scope>NUCLEOTIDE SEQUENCE [LARGE SCALE GENOMIC DNA]</scope>
    <source>
        <strain evidence="2 3">CGMCC 4.7037</strain>
    </source>
</reference>
<gene>
    <name evidence="2" type="ORF">SAMN05444920_10239</name>
</gene>
<feature type="chain" id="PRO_5009289901" description="Secreted protein" evidence="1">
    <location>
        <begin position="24"/>
        <end position="230"/>
    </location>
</feature>
<dbReference type="Proteomes" id="UP000236732">
    <property type="component" value="Unassembled WGS sequence"/>
</dbReference>
<proteinExistence type="predicted"/>
<evidence type="ECO:0008006" key="4">
    <source>
        <dbReference type="Google" id="ProtNLM"/>
    </source>
</evidence>
<keyword evidence="1" id="KW-0732">Signal</keyword>
<name>A0A1H5XWC2_9ACTN</name>
<protein>
    <recommendedName>
        <fullName evidence="4">Secreted protein</fullName>
    </recommendedName>
</protein>
<dbReference type="AlphaFoldDB" id="A0A1H5XWC2"/>
<dbReference type="EMBL" id="FNVT01000002">
    <property type="protein sequence ID" value="SEG15690.1"/>
    <property type="molecule type" value="Genomic_DNA"/>
</dbReference>
<evidence type="ECO:0000313" key="3">
    <source>
        <dbReference type="Proteomes" id="UP000236732"/>
    </source>
</evidence>
<feature type="signal peptide" evidence="1">
    <location>
        <begin position="1"/>
        <end position="23"/>
    </location>
</feature>
<evidence type="ECO:0000313" key="2">
    <source>
        <dbReference type="EMBL" id="SEG15690.1"/>
    </source>
</evidence>
<dbReference type="RefSeq" id="WP_103954799.1">
    <property type="nucleotide sequence ID" value="NZ_FNVT01000002.1"/>
</dbReference>
<sequence length="230" mass="25106">MKRLALPAIAGLTIAIAPAPASAAPPPDTCRNGYVWREARPSDHVCVTPGVRDRTTIENRQKQANWVSGEYGPHTCRTGLVWREAFPGDDVCVTGKSREEARGDNVQAESRQIQARLWINTYRSGPTDNGDGTATTTSVDDIPRLKLSGSHYNFGEVKVFIYYDTGRLYWSGTVKAIPQSGWSGGSWGKRTGKFDCRAKGKPANAYARALDVASGRWSAKVPLRVGCSVY</sequence>
<accession>A0A1H5XWC2</accession>
<organism evidence="2 3">
    <name type="scientific">Nonomuraea solani</name>
    <dbReference type="NCBI Taxonomy" id="1144553"/>
    <lineage>
        <taxon>Bacteria</taxon>
        <taxon>Bacillati</taxon>
        <taxon>Actinomycetota</taxon>
        <taxon>Actinomycetes</taxon>
        <taxon>Streptosporangiales</taxon>
        <taxon>Streptosporangiaceae</taxon>
        <taxon>Nonomuraea</taxon>
    </lineage>
</organism>
<dbReference type="OrthoDB" id="4548672at2"/>